<keyword evidence="1" id="KW-0472">Membrane</keyword>
<keyword evidence="3" id="KW-1185">Reference proteome</keyword>
<evidence type="ECO:0000313" key="3">
    <source>
        <dbReference type="Proteomes" id="UP000030146"/>
    </source>
</evidence>
<accession>A0A0A2E895</accession>
<evidence type="ECO:0000313" key="2">
    <source>
        <dbReference type="EMBL" id="KGN85461.1"/>
    </source>
</evidence>
<dbReference type="Proteomes" id="UP000030146">
    <property type="component" value="Unassembled WGS sequence"/>
</dbReference>
<organism evidence="2 3">
    <name type="scientific">Porphyromonas gulae</name>
    <dbReference type="NCBI Taxonomy" id="111105"/>
    <lineage>
        <taxon>Bacteria</taxon>
        <taxon>Pseudomonadati</taxon>
        <taxon>Bacteroidota</taxon>
        <taxon>Bacteroidia</taxon>
        <taxon>Bacteroidales</taxon>
        <taxon>Porphyromonadaceae</taxon>
        <taxon>Porphyromonas</taxon>
    </lineage>
</organism>
<dbReference type="Pfam" id="PF17561">
    <property type="entry name" value="TssO"/>
    <property type="match status" value="1"/>
</dbReference>
<feature type="transmembrane region" description="Helical" evidence="1">
    <location>
        <begin position="16"/>
        <end position="36"/>
    </location>
</feature>
<evidence type="ECO:0000256" key="1">
    <source>
        <dbReference type="SAM" id="Phobius"/>
    </source>
</evidence>
<dbReference type="InterPro" id="IPR039449">
    <property type="entry name" value="TssO"/>
</dbReference>
<dbReference type="AlphaFoldDB" id="A0A0A2E895"/>
<proteinExistence type="predicted"/>
<gene>
    <name evidence="2" type="ORF">HR15_09675</name>
</gene>
<dbReference type="EMBL" id="JRAK01000128">
    <property type="protein sequence ID" value="KGN85461.1"/>
    <property type="molecule type" value="Genomic_DNA"/>
</dbReference>
<protein>
    <recommendedName>
        <fullName evidence="4">Type VI secretion system transmembrane protein TssO</fullName>
    </recommendedName>
</protein>
<name>A0A0A2E895_9PORP</name>
<comment type="caution">
    <text evidence="2">The sequence shown here is derived from an EMBL/GenBank/DDBJ whole genome shotgun (WGS) entry which is preliminary data.</text>
</comment>
<keyword evidence="1" id="KW-1133">Transmembrane helix</keyword>
<reference evidence="2 3" key="1">
    <citation type="submission" date="2014-08" db="EMBL/GenBank/DDBJ databases">
        <title>Porphyromonas gulae strain:COT-052_OH3439 Genome sequencing.</title>
        <authorList>
            <person name="Wallis C."/>
            <person name="Deusch O."/>
            <person name="O'Flynn C."/>
            <person name="Davis I."/>
            <person name="Jospin G."/>
            <person name="Darling A.E."/>
            <person name="Coil D.A."/>
            <person name="Alexiev A."/>
            <person name="Horsfall A."/>
            <person name="Kirkwood N."/>
            <person name="Harris S."/>
            <person name="Eisen J.A."/>
        </authorList>
    </citation>
    <scope>NUCLEOTIDE SEQUENCE [LARGE SCALE GENOMIC DNA]</scope>
    <source>
        <strain evidence="3">COT-052 OH3439</strain>
    </source>
</reference>
<dbReference type="RefSeq" id="WP_026292371.1">
    <property type="nucleotide sequence ID" value="NZ_JQJE01000009.1"/>
</dbReference>
<keyword evidence="1" id="KW-0812">Transmembrane</keyword>
<sequence length="167" mass="20146">MKTNKTMNQREKTIGFFYVLILFCTMTVLSGLILFFPNYNYHLSSNKKQALEQMDRIKNFEVKQMDMINKVLSVEEKINRIDPGLNASYEKREISYILGEIRNVYIQNKWDERYKIFDHTATFYEFRLSDREQLWSTKKNIEKFKADLERCRSNTENKKNNLNKNNL</sequence>
<dbReference type="PATRIC" id="fig|111105.18.peg.2068"/>
<evidence type="ECO:0008006" key="4">
    <source>
        <dbReference type="Google" id="ProtNLM"/>
    </source>
</evidence>